<organism evidence="2 3">
    <name type="scientific">Flavisolibacter tropicus</name>
    <dbReference type="NCBI Taxonomy" id="1492898"/>
    <lineage>
        <taxon>Bacteria</taxon>
        <taxon>Pseudomonadati</taxon>
        <taxon>Bacteroidota</taxon>
        <taxon>Chitinophagia</taxon>
        <taxon>Chitinophagales</taxon>
        <taxon>Chitinophagaceae</taxon>
        <taxon>Flavisolibacter</taxon>
    </lineage>
</organism>
<evidence type="ECO:0000313" key="2">
    <source>
        <dbReference type="EMBL" id="ANE53419.1"/>
    </source>
</evidence>
<dbReference type="OrthoDB" id="626665at2"/>
<gene>
    <name evidence="2" type="ORF">SY85_10625</name>
</gene>
<dbReference type="NCBIfam" id="TIGR03519">
    <property type="entry name" value="T9SS_PorP_fam"/>
    <property type="match status" value="1"/>
</dbReference>
<protein>
    <submittedName>
        <fullName evidence="2">Membrane protein</fullName>
    </submittedName>
</protein>
<dbReference type="KEGG" id="fla:SY85_10625"/>
<name>A0A172U242_9BACT</name>
<reference evidence="2 3" key="2">
    <citation type="journal article" date="2016" name="Int. J. Syst. Evol. Microbiol.">
        <title>Flavisolibacter tropicus sp. nov., isolated from tropical soil.</title>
        <authorList>
            <person name="Lee J.J."/>
            <person name="Kang M.S."/>
            <person name="Kim G.S."/>
            <person name="Lee C.S."/>
            <person name="Lim S."/>
            <person name="Lee J."/>
            <person name="Roh S.H."/>
            <person name="Kang H."/>
            <person name="Ha J.M."/>
            <person name="Bae S."/>
            <person name="Jung H.Y."/>
            <person name="Kim M.K."/>
        </authorList>
    </citation>
    <scope>NUCLEOTIDE SEQUENCE [LARGE SCALE GENOMIC DNA]</scope>
    <source>
        <strain evidence="2 3">LCS9</strain>
    </source>
</reference>
<feature type="signal peptide" evidence="1">
    <location>
        <begin position="1"/>
        <end position="20"/>
    </location>
</feature>
<proteinExistence type="predicted"/>
<dbReference type="EMBL" id="CP011390">
    <property type="protein sequence ID" value="ANE53419.1"/>
    <property type="molecule type" value="Genomic_DNA"/>
</dbReference>
<dbReference type="RefSeq" id="WP_066409596.1">
    <property type="nucleotide sequence ID" value="NZ_CP011390.1"/>
</dbReference>
<dbReference type="AlphaFoldDB" id="A0A172U242"/>
<keyword evidence="3" id="KW-1185">Reference proteome</keyword>
<reference evidence="3" key="1">
    <citation type="submission" date="2015-01" db="EMBL/GenBank/DDBJ databases">
        <title>Flavisolibacter sp./LCS9/ whole genome sequencing.</title>
        <authorList>
            <person name="Kim M.K."/>
            <person name="Srinivasan S."/>
            <person name="Lee J.-J."/>
        </authorList>
    </citation>
    <scope>NUCLEOTIDE SEQUENCE [LARGE SCALE GENOMIC DNA]</scope>
    <source>
        <strain evidence="3">LCS9</strain>
    </source>
</reference>
<accession>A0A172U242</accession>
<dbReference type="InterPro" id="IPR019861">
    <property type="entry name" value="PorP/SprF_Bacteroidetes"/>
</dbReference>
<sequence>MKKTWILFYGLCLFTQLAFAQQRPHYTQYILNNYILNPALSGIENYTDLKISGRDQWVGLNGAPKTAYISLHAPIGKKDYKTSATSFQVPGENPRGNSYWENYTASEPHHGVGFTLINDKTGLYNRTSLAATYAYHVGLSPTTNLSAGFSGGVTNISFNVSQAKTENPSDPALANGGIVSRLRPDIGAGLWLYSADYFVGVSAQQILPQKVSFVDNDKYGVHLVPHFFATAGYRFLLNEDINALPSVMFKLVPGSPTMPQFDINCKLQYHDLLWIGGSYRLHDGYAAMVGLNVGNTFNISYAYDIANTPLNSVSNGTHELVLGFLLGNKYGDTCPRNVW</sequence>
<evidence type="ECO:0000313" key="3">
    <source>
        <dbReference type="Proteomes" id="UP000077177"/>
    </source>
</evidence>
<dbReference type="Proteomes" id="UP000077177">
    <property type="component" value="Chromosome"/>
</dbReference>
<evidence type="ECO:0000256" key="1">
    <source>
        <dbReference type="SAM" id="SignalP"/>
    </source>
</evidence>
<keyword evidence="1" id="KW-0732">Signal</keyword>
<dbReference type="Pfam" id="PF11751">
    <property type="entry name" value="PorP_SprF"/>
    <property type="match status" value="1"/>
</dbReference>
<dbReference type="STRING" id="1492898.SY85_10625"/>
<feature type="chain" id="PRO_5008001565" evidence="1">
    <location>
        <begin position="21"/>
        <end position="339"/>
    </location>
</feature>